<dbReference type="FunFam" id="1.25.10.10:FF:000262">
    <property type="entry name" value="HEAT repeat-containing protein 5B"/>
    <property type="match status" value="1"/>
</dbReference>
<evidence type="ECO:0000256" key="2">
    <source>
        <dbReference type="ARBA" id="ARBA00022737"/>
    </source>
</evidence>
<accession>T1KZX8</accession>
<dbReference type="PANTHER" id="PTHR21663:SF0">
    <property type="entry name" value="HEAT REPEAT-CONTAINING PROTEIN 5B"/>
    <property type="match status" value="1"/>
</dbReference>
<dbReference type="GO" id="GO:0030139">
    <property type="term" value="C:endocytic vesicle"/>
    <property type="evidence" value="ECO:0007669"/>
    <property type="project" value="TreeGrafter"/>
</dbReference>
<keyword evidence="5" id="KW-1185">Reference proteome</keyword>
<organism evidence="4 5">
    <name type="scientific">Tetranychus urticae</name>
    <name type="common">Two-spotted spider mite</name>
    <dbReference type="NCBI Taxonomy" id="32264"/>
    <lineage>
        <taxon>Eukaryota</taxon>
        <taxon>Metazoa</taxon>
        <taxon>Ecdysozoa</taxon>
        <taxon>Arthropoda</taxon>
        <taxon>Chelicerata</taxon>
        <taxon>Arachnida</taxon>
        <taxon>Acari</taxon>
        <taxon>Acariformes</taxon>
        <taxon>Trombidiformes</taxon>
        <taxon>Prostigmata</taxon>
        <taxon>Eleutherengona</taxon>
        <taxon>Raphignathae</taxon>
        <taxon>Tetranychoidea</taxon>
        <taxon>Tetranychidae</taxon>
        <taxon>Tetranychus</taxon>
    </lineage>
</organism>
<evidence type="ECO:0000256" key="3">
    <source>
        <dbReference type="SAM" id="MobiDB-lite"/>
    </source>
</evidence>
<keyword evidence="2" id="KW-0677">Repeat</keyword>
<dbReference type="PANTHER" id="PTHR21663">
    <property type="entry name" value="HYPOTHETICAL HEAT DOMAIN-CONTAINING"/>
    <property type="match status" value="1"/>
</dbReference>
<sequence>MESTSKLLLNEAAFNELSGIKKELYILEWLRNLDKGLNSSPKTEIKEYQKQLVEQLLKQITNNPGAPARRLIGRCLATLFNVGDTFLLFEAVNKCNDILKTKDDSPSYLPTRLAATICIGSMYEKLGRLMGRSYEETVILLLKSLKNAESQSRCEIYLTLEKIVSGMGAAAGSLHRDIFKAIRHGITDRVMAVRCNAAHCLKEMLNHAPFLYTTELESVFSLSFRALEESNYEVRCAIAEVLGYLVAITQKPNQPTAVGKNKLATLDEVLNLLALGFLKGGIGFLKGGPKDMIKGGSVVSKETRVGVTHAYVVVVNRLGNHWLEKNMNKYLSHLLELLANPKCSSTHVDAVYARRCIGFVLRSILGKNLGEKSQAQAVKVLVAIINKHINPGLSTPASNQAELIPGGGNNSTNTKENYSIQDIHQIQHVLACALLEIGCILQDLGTSSSSLLTDSSVSVIDTIVSLLTNSSPTVRLAAAWAIRCVAISLPSQLTPLIERCLERLETVKVSPEIIYGYSFALSALLGSSCQTPLSIPHNKGKLIFNIAEDLLRTASQNGRLSLQRTQSGWQLIGGVMALGPSVVRGLLPRMLLLWKNSFPRSSKGLDSEKARGDAFTWQITLENRAGALAAMSSFLTYCEKLVDEDIIRRLLPPIEFALTMLTTLSNIFRNYGPAVKASAALVRLRLYDTLLLLPANSYESSYSNLLRIIVADFTLGDNAINTTTTLLRTLCHPNDEIIIGSWIQETDHRSIEDQLQIASTAGSGAIEHDATALYHEQDKDNFIPSPLPLGYKHRLQILNHFQECIKHERGVRQEAIQINVLAAVLGSLKNSAENKSNIGCEEVKKIITGVIMNLLSHHNPVIRCAAAQGLGRLCYVVGDAKFVAEVAQICFDKLKTARDALSRTGHSLALGCLHRYMGSLGSNQHLNTSISILLALSQDSTSPIVQVWSLHALALIADSGGPMFRTYVEPTLSHSMKLLVQVPYYHCDVHQCIGKLLSAVITTVGPELQSDSPALTVTRSSLLISCGVMQDHCDPLTQSQAIGCLQQLHMFAPKHVNLASLVPMLCSVLNSPHLFLRRSSIACLHQLIQREAKQVCNHVAVWLKEMKNSDTKQFSNGINYLHSDHGLPGILFYFMDHEIDSKILSDIQKIITSLVQSIATENLQSWIALCKEVLCAADPSSSLSTPEKDFEGDGDCDDDESKFKARDDTPNQATAPPKWRTRVFATQTLCRIIQTCENSKEAKAHFDLITVREKKSTGHEKEAFLVHHLSDLIRMSFMAATSDSDQLPQVGAALRPAFSPDTPSHVTAMACQVCSAWIGSKVARDLNDLRRVHQLLVSSLAKLQKDSSSNLYNESASTLEKLAILKAWAEVYIVAMEEEEQRKQAKEKDEENDFKELEGVNESLLHLVKPELLSLSKYWLMALKDHALLTLPSDFSGQLPHDGGAFYTPDTIEVARPIYRQSWPPILHAAALWLCSEGFTQSGENNFIEDKIKNESIPEETRKPLDKANDDETYFPLLFGICMEALCNPKSTEPLSYIIICLRSMETLLTHPYPQSMIGSDTKLAIELCNVLHRLLLTRDNPICQSLILKIALLIMESRRSHLETEKKKKLRELVPANQGPDDVDLFSAGFGEGGENGVINTWESIVYALLEICLCVLVRQLPELCPNLANNPGLVTVLQNRKPPSEEGLNIIGSALKILSALPDLCSPKGSIVVLPTVLYLVTGVLRDVTTKMWTFSVEEEPIISIMESFRKLGSSPLARNKLCSTEWIELLQSSLAFVLDLCKTSSVEPRLDDGLAVTIIGIFITSTPPKVLNAPNLQYPCINLLKQTLQSTREAVVVKCLGTIKLILEVKDDNLKMPYIHALAPRMIELIRRWVTEISDGTSLTKVKFKVITVGLENFELLVSLAETKKRINILALFLPVLINLLLENNPQSRRSSLRYSLHEYALKRLIAIGPNYPEEFKKIIGSDPKFKSKLENAIRNQDKGVPGEGTEDALRNHNRSNNQIIELKTNFSHFT</sequence>
<dbReference type="GO" id="GO:0042147">
    <property type="term" value="P:retrograde transport, endosome to Golgi"/>
    <property type="evidence" value="ECO:0007669"/>
    <property type="project" value="TreeGrafter"/>
</dbReference>
<dbReference type="Proteomes" id="UP000015104">
    <property type="component" value="Unassembled WGS sequence"/>
</dbReference>
<name>T1KZX8_TETUR</name>
<dbReference type="InterPro" id="IPR000357">
    <property type="entry name" value="HEAT"/>
</dbReference>
<evidence type="ECO:0008006" key="6">
    <source>
        <dbReference type="Google" id="ProtNLM"/>
    </source>
</evidence>
<dbReference type="eggNOG" id="KOG1822">
    <property type="taxonomic scope" value="Eukaryota"/>
</dbReference>
<evidence type="ECO:0000313" key="5">
    <source>
        <dbReference type="Proteomes" id="UP000015104"/>
    </source>
</evidence>
<dbReference type="GO" id="GO:0005794">
    <property type="term" value="C:Golgi apparatus"/>
    <property type="evidence" value="ECO:0007669"/>
    <property type="project" value="TreeGrafter"/>
</dbReference>
<dbReference type="HOGENOM" id="CLU_000652_0_0_1"/>
<dbReference type="GO" id="GO:0016020">
    <property type="term" value="C:membrane"/>
    <property type="evidence" value="ECO:0007669"/>
    <property type="project" value="TreeGrafter"/>
</dbReference>
<dbReference type="Pfam" id="PF02985">
    <property type="entry name" value="HEAT"/>
    <property type="match status" value="1"/>
</dbReference>
<evidence type="ECO:0000313" key="4">
    <source>
        <dbReference type="EnsemblMetazoa" id="tetur29g00460.1"/>
    </source>
</evidence>
<dbReference type="InterPro" id="IPR016024">
    <property type="entry name" value="ARM-type_fold"/>
</dbReference>
<proteinExistence type="inferred from homology"/>
<protein>
    <recommendedName>
        <fullName evidence="6">HEAT repeat-containing protein 5B</fullName>
    </recommendedName>
</protein>
<dbReference type="GO" id="GO:0005829">
    <property type="term" value="C:cytosol"/>
    <property type="evidence" value="ECO:0007669"/>
    <property type="project" value="GOC"/>
</dbReference>
<dbReference type="GO" id="GO:0008104">
    <property type="term" value="P:intracellular protein localization"/>
    <property type="evidence" value="ECO:0007669"/>
    <property type="project" value="TreeGrafter"/>
</dbReference>
<dbReference type="STRING" id="32264.T1KZX8"/>
<dbReference type="EnsemblMetazoa" id="tetur29g00460.1">
    <property type="protein sequence ID" value="tetur29g00460.1"/>
    <property type="gene ID" value="tetur29g00460"/>
</dbReference>
<dbReference type="InterPro" id="IPR011989">
    <property type="entry name" value="ARM-like"/>
</dbReference>
<dbReference type="GO" id="GO:0006897">
    <property type="term" value="P:endocytosis"/>
    <property type="evidence" value="ECO:0007669"/>
    <property type="project" value="TreeGrafter"/>
</dbReference>
<reference evidence="5" key="1">
    <citation type="submission" date="2011-08" db="EMBL/GenBank/DDBJ databases">
        <authorList>
            <person name="Rombauts S."/>
        </authorList>
    </citation>
    <scope>NUCLEOTIDE SEQUENCE</scope>
    <source>
        <strain evidence="5">London</strain>
    </source>
</reference>
<dbReference type="Gene3D" id="1.25.10.10">
    <property type="entry name" value="Leucine-rich Repeat Variant"/>
    <property type="match status" value="4"/>
</dbReference>
<evidence type="ECO:0000256" key="1">
    <source>
        <dbReference type="ARBA" id="ARBA00008304"/>
    </source>
</evidence>
<dbReference type="Pfam" id="PF20210">
    <property type="entry name" value="Laa1_Sip1_HTR5"/>
    <property type="match status" value="1"/>
</dbReference>
<dbReference type="InterPro" id="IPR040108">
    <property type="entry name" value="Laa1/Sip1/HEATR5"/>
</dbReference>
<dbReference type="InterPro" id="IPR046837">
    <property type="entry name" value="Laa1/Sip1/HEATR5-like_HEAT"/>
</dbReference>
<dbReference type="Pfam" id="PF25468">
    <property type="entry name" value="HEAT_HEATR5A"/>
    <property type="match status" value="1"/>
</dbReference>
<reference evidence="4" key="2">
    <citation type="submission" date="2015-06" db="UniProtKB">
        <authorList>
            <consortium name="EnsemblMetazoa"/>
        </authorList>
    </citation>
    <scope>IDENTIFICATION</scope>
</reference>
<comment type="similarity">
    <text evidence="1">Belongs to the HEATR5 family.</text>
</comment>
<feature type="region of interest" description="Disordered" evidence="3">
    <location>
        <begin position="1983"/>
        <end position="2002"/>
    </location>
</feature>
<feature type="region of interest" description="Disordered" evidence="3">
    <location>
        <begin position="1180"/>
        <end position="1216"/>
    </location>
</feature>
<dbReference type="EMBL" id="CAEY01000758">
    <property type="status" value="NOT_ANNOTATED_CDS"/>
    <property type="molecule type" value="Genomic_DNA"/>
</dbReference>
<dbReference type="SUPFAM" id="SSF48371">
    <property type="entry name" value="ARM repeat"/>
    <property type="match status" value="2"/>
</dbReference>